<dbReference type="Pfam" id="PF00266">
    <property type="entry name" value="Aminotran_5"/>
    <property type="match status" value="1"/>
</dbReference>
<dbReference type="GO" id="GO:0008483">
    <property type="term" value="F:transaminase activity"/>
    <property type="evidence" value="ECO:0007669"/>
    <property type="project" value="UniProtKB-KW"/>
</dbReference>
<accession>A0A9D1YAA9</accession>
<dbReference type="InterPro" id="IPR015424">
    <property type="entry name" value="PyrdxlP-dep_Trfase"/>
</dbReference>
<reference evidence="2" key="1">
    <citation type="journal article" date="2021" name="PeerJ">
        <title>Extensive microbial diversity within the chicken gut microbiome revealed by metagenomics and culture.</title>
        <authorList>
            <person name="Gilroy R."/>
            <person name="Ravi A."/>
            <person name="Getino M."/>
            <person name="Pursley I."/>
            <person name="Horton D.L."/>
            <person name="Alikhan N.F."/>
            <person name="Baker D."/>
            <person name="Gharbi K."/>
            <person name="Hall N."/>
            <person name="Watson M."/>
            <person name="Adriaenssens E.M."/>
            <person name="Foster-Nyarko E."/>
            <person name="Jarju S."/>
            <person name="Secka A."/>
            <person name="Antonio M."/>
            <person name="Oren A."/>
            <person name="Chaudhuri R.R."/>
            <person name="La Ragione R."/>
            <person name="Hildebrand F."/>
            <person name="Pallen M.J."/>
        </authorList>
    </citation>
    <scope>NUCLEOTIDE SEQUENCE</scope>
    <source>
        <strain evidence="2">ChiBcec16_6824</strain>
    </source>
</reference>
<evidence type="ECO:0000313" key="3">
    <source>
        <dbReference type="Proteomes" id="UP000823868"/>
    </source>
</evidence>
<protein>
    <submittedName>
        <fullName evidence="2">Aminotransferase class V-fold PLP-dependent enzyme</fullName>
    </submittedName>
</protein>
<gene>
    <name evidence="2" type="ORF">H9841_10115</name>
</gene>
<dbReference type="Gene3D" id="3.40.640.10">
    <property type="entry name" value="Type I PLP-dependent aspartate aminotransferase-like (Major domain)"/>
    <property type="match status" value="1"/>
</dbReference>
<organism evidence="2 3">
    <name type="scientific">Candidatus Flavonifractor merdigallinarum</name>
    <dbReference type="NCBI Taxonomy" id="2838589"/>
    <lineage>
        <taxon>Bacteria</taxon>
        <taxon>Bacillati</taxon>
        <taxon>Bacillota</taxon>
        <taxon>Clostridia</taxon>
        <taxon>Eubacteriales</taxon>
        <taxon>Oscillospiraceae</taxon>
        <taxon>Flavonifractor</taxon>
    </lineage>
</organism>
<proteinExistence type="predicted"/>
<sequence length="383" mass="40563">MIYLDSAATTLQKPQQVARATAWAVNHLSTPGRGSHPAAARAAQIAYHCRTLAGDLFDCPPEQVVFTFNATHGLNIAIKSLVPPGGRVVISGYEHNAVTRPLYGLGARVAVAEAPLFDSEEMLRAFEHLIVPGTDAVICTQVSNVFGFVLPIEKIAQLCRWRGVPLIVDASQSAGVLPLSLRETEAAFVAMPGHKGLYGPQGTGLLLCGQEGAIPLLEGGTGSASAQPEMPDVLPDRLEAGTHNMAGIAGLLEGLRFVRRTGLSKIRTYEEDLTAAAAARLSRIAGVEVFYGGHGIQSGVLSFRMMGLDCESVGEALSTRGIAVRAGLHCAPLAHRTVGTFDTGTVRVSFSAFNTRKEVELLAREVALLARQRGFEKSDAGCK</sequence>
<dbReference type="Proteomes" id="UP000823868">
    <property type="component" value="Unassembled WGS sequence"/>
</dbReference>
<dbReference type="InterPro" id="IPR015422">
    <property type="entry name" value="PyrdxlP-dep_Trfase_small"/>
</dbReference>
<feature type="domain" description="Aminotransferase class V" evidence="1">
    <location>
        <begin position="2"/>
        <end position="362"/>
    </location>
</feature>
<reference evidence="2" key="2">
    <citation type="submission" date="2021-04" db="EMBL/GenBank/DDBJ databases">
        <authorList>
            <person name="Gilroy R."/>
        </authorList>
    </citation>
    <scope>NUCLEOTIDE SEQUENCE</scope>
    <source>
        <strain evidence="2">ChiBcec16_6824</strain>
    </source>
</reference>
<dbReference type="InterPro" id="IPR000192">
    <property type="entry name" value="Aminotrans_V_dom"/>
</dbReference>
<name>A0A9D1YAA9_9FIRM</name>
<evidence type="ECO:0000313" key="2">
    <source>
        <dbReference type="EMBL" id="HIY22237.1"/>
    </source>
</evidence>
<dbReference type="SUPFAM" id="SSF53383">
    <property type="entry name" value="PLP-dependent transferases"/>
    <property type="match status" value="1"/>
</dbReference>
<keyword evidence="2" id="KW-0808">Transferase</keyword>
<keyword evidence="2" id="KW-0032">Aminotransferase</keyword>
<dbReference type="InterPro" id="IPR015421">
    <property type="entry name" value="PyrdxlP-dep_Trfase_major"/>
</dbReference>
<dbReference type="PANTHER" id="PTHR43586">
    <property type="entry name" value="CYSTEINE DESULFURASE"/>
    <property type="match status" value="1"/>
</dbReference>
<dbReference type="EMBL" id="DXDX01000184">
    <property type="protein sequence ID" value="HIY22237.1"/>
    <property type="molecule type" value="Genomic_DNA"/>
</dbReference>
<dbReference type="AlphaFoldDB" id="A0A9D1YAA9"/>
<comment type="caution">
    <text evidence="2">The sequence shown here is derived from an EMBL/GenBank/DDBJ whole genome shotgun (WGS) entry which is preliminary data.</text>
</comment>
<evidence type="ECO:0000259" key="1">
    <source>
        <dbReference type="Pfam" id="PF00266"/>
    </source>
</evidence>
<dbReference type="Gene3D" id="3.90.1150.10">
    <property type="entry name" value="Aspartate Aminotransferase, domain 1"/>
    <property type="match status" value="1"/>
</dbReference>
<dbReference type="PANTHER" id="PTHR43586:SF4">
    <property type="entry name" value="ISOPENICILLIN N EPIMERASE"/>
    <property type="match status" value="1"/>
</dbReference>